<dbReference type="HOGENOM" id="CLU_1538805_0_0_6"/>
<reference evidence="1 2" key="1">
    <citation type="submission" date="2007-01" db="EMBL/GenBank/DDBJ databases">
        <title>Complete sequence of Psychromonas ingrahamii 37.</title>
        <authorList>
            <consortium name="US DOE Joint Genome Institute"/>
            <person name="Copeland A."/>
            <person name="Lucas S."/>
            <person name="Lapidus A."/>
            <person name="Barry K."/>
            <person name="Detter J.C."/>
            <person name="Glavina del Rio T."/>
            <person name="Hammon N."/>
            <person name="Israni S."/>
            <person name="Dalin E."/>
            <person name="Tice H."/>
            <person name="Pitluck S."/>
            <person name="Thompson L.S."/>
            <person name="Brettin T."/>
            <person name="Bruce D."/>
            <person name="Han C."/>
            <person name="Tapia R."/>
            <person name="Schmutz J."/>
            <person name="Larimer F."/>
            <person name="Land M."/>
            <person name="Hauser L."/>
            <person name="Kyrpides N."/>
            <person name="Ivanova N."/>
            <person name="Staley J."/>
            <person name="Richardson P."/>
        </authorList>
    </citation>
    <scope>NUCLEOTIDE SEQUENCE [LARGE SCALE GENOMIC DNA]</scope>
    <source>
        <strain evidence="1 2">37</strain>
    </source>
</reference>
<proteinExistence type="predicted"/>
<evidence type="ECO:0008006" key="3">
    <source>
        <dbReference type="Google" id="ProtNLM"/>
    </source>
</evidence>
<organism evidence="1 2">
    <name type="scientific">Psychromonas ingrahamii (strain DSM 17664 / CCUG 51855 / 37)</name>
    <dbReference type="NCBI Taxonomy" id="357804"/>
    <lineage>
        <taxon>Bacteria</taxon>
        <taxon>Pseudomonadati</taxon>
        <taxon>Pseudomonadota</taxon>
        <taxon>Gammaproteobacteria</taxon>
        <taxon>Alteromonadales</taxon>
        <taxon>Psychromonadaceae</taxon>
        <taxon>Psychromonas</taxon>
    </lineage>
</organism>
<dbReference type="EMBL" id="CP000510">
    <property type="protein sequence ID" value="ABM03709.1"/>
    <property type="molecule type" value="Genomic_DNA"/>
</dbReference>
<keyword evidence="2" id="KW-1185">Reference proteome</keyword>
<dbReference type="Proteomes" id="UP000000639">
    <property type="component" value="Chromosome"/>
</dbReference>
<gene>
    <name evidence="1" type="ordered locus">Ping_1939</name>
</gene>
<evidence type="ECO:0000313" key="1">
    <source>
        <dbReference type="EMBL" id="ABM03709.1"/>
    </source>
</evidence>
<protein>
    <recommendedName>
        <fullName evidence="3">Lipoprotein</fullName>
    </recommendedName>
</protein>
<evidence type="ECO:0000313" key="2">
    <source>
        <dbReference type="Proteomes" id="UP000000639"/>
    </source>
</evidence>
<dbReference type="PROSITE" id="PS51257">
    <property type="entry name" value="PROKAR_LIPOPROTEIN"/>
    <property type="match status" value="1"/>
</dbReference>
<name>A1SW44_PSYIN</name>
<dbReference type="eggNOG" id="ENOG5034CCI">
    <property type="taxonomic scope" value="Bacteria"/>
</dbReference>
<accession>A1SW44</accession>
<dbReference type="AlphaFoldDB" id="A1SW44"/>
<dbReference type="KEGG" id="pin:Ping_1939"/>
<sequence>MGNEMKINTFILFLSLVLTLSGCVPNAVTYYRPAAEGGYVHAKGFVPTVSLLDIVIGSPHQSVHIRAWANDGEHKNIVYIGFSGCAWNNINFTSTDFKVIDLDNNIAINVLSVFANKHDSFKKLNTIPYAAPHKTLPGMTRFSIDIQLPNPMPKKFELLSPLLIIDGEKITLPTIRFEQQVWVGISPLNC</sequence>